<organism evidence="2">
    <name type="scientific">Cladocopium goreaui</name>
    <dbReference type="NCBI Taxonomy" id="2562237"/>
    <lineage>
        <taxon>Eukaryota</taxon>
        <taxon>Sar</taxon>
        <taxon>Alveolata</taxon>
        <taxon>Dinophyceae</taxon>
        <taxon>Suessiales</taxon>
        <taxon>Symbiodiniaceae</taxon>
        <taxon>Cladocopium</taxon>
    </lineage>
</organism>
<accession>A0A9P1DHS4</accession>
<dbReference type="EMBL" id="CAMXCT020004869">
    <property type="protein sequence ID" value="CAL1164004.1"/>
    <property type="molecule type" value="Genomic_DNA"/>
</dbReference>
<evidence type="ECO:0000313" key="3">
    <source>
        <dbReference type="EMBL" id="CAL1164004.1"/>
    </source>
</evidence>
<evidence type="ECO:0000313" key="2">
    <source>
        <dbReference type="EMBL" id="CAI4010629.1"/>
    </source>
</evidence>
<evidence type="ECO:0000313" key="4">
    <source>
        <dbReference type="Proteomes" id="UP001152797"/>
    </source>
</evidence>
<feature type="non-terminal residue" evidence="2">
    <location>
        <position position="1"/>
    </location>
</feature>
<reference evidence="3" key="2">
    <citation type="submission" date="2024-04" db="EMBL/GenBank/DDBJ databases">
        <authorList>
            <person name="Chen Y."/>
            <person name="Shah S."/>
            <person name="Dougan E. K."/>
            <person name="Thang M."/>
            <person name="Chan C."/>
        </authorList>
    </citation>
    <scope>NUCLEOTIDE SEQUENCE [LARGE SCALE GENOMIC DNA]</scope>
</reference>
<feature type="region of interest" description="Disordered" evidence="1">
    <location>
        <begin position="870"/>
        <end position="931"/>
    </location>
</feature>
<feature type="region of interest" description="Disordered" evidence="1">
    <location>
        <begin position="813"/>
        <end position="845"/>
    </location>
</feature>
<sequence>GPTDQTVEISRSTRQQFQFHNLPIQAYKVLFGAITAEELNTTAQAFRSLHRELIMGAPATDERMALQSITDLCIVRGLAEVMNKYYQLERACFQIMRNQSDAVSTVNQVSPAGIAAMASSSNDIYHFYQGQTASCENISLAKGDWELLMLEVTMLAGLAEDALTALISQTVTGEMTALRDSMDRLVMGSPHPFVPVQPTQALFNRIINQLQPLVETFLEADSTYQMVEDQGTSIVAQAKGLLRSYSEKALELEPEWPGQRLRVAMWQVVLAKKVYKEAMAERFDVGRQLSLAEQEFETAHQQLKDGGTGFAAIIGEREDLLGQWNRIGAAWATFKSNHDETNLAALLTELEASLPLFAIQDVESVPSVPYGFYVAYGVLGTLLLICICIWFDQTLAEPQNISERKKGYEISHVGGEGDRQCGPQPIEVRMPRFLEAIADSDKGPESTSIIMVDNRHDERMVSPFQAWLVSEIMANSASSINVLTERDQVMPPSSGFHLALFANYTLDGIKAVMAISIESETGSDCAGWDGETASALAHPAFQPFTWPMIRDTSASYADVKVYNGNEILFHWILRGFRSDTDLTVQQQFVDEYLVREVNKGKPRLSVVVAVFMGWRVSVLSYECGGQTYSVGPKGSVVAGDSARSRFRDANNRIDLKCSRTSVPGTWLTVSHISGPTLIRTIQSVRENRARVEGPEQTEQFAQLAAIHENWWRSSVAQDENEVGCFVEFVEGLDHGNFHVQTRSKLMVRELQIVAKKALAEMQHSGGVTAPLGPPALTGDAWLRSAAQAREDGDDQTGMALISVQQRAGRELNQRSFDTQHDREGRGGHVVDEERDRARRDRRFARSTAQLTPALFAEEFHRRSYNETTATIEELEPSMVQPSSETKKPEKVPQSTPAEAPGDHQQPSTSAPVSFSPLGSQKAAGDQSVYEA</sequence>
<evidence type="ECO:0000256" key="1">
    <source>
        <dbReference type="SAM" id="MobiDB-lite"/>
    </source>
</evidence>
<comment type="caution">
    <text evidence="2">The sequence shown here is derived from an EMBL/GenBank/DDBJ whole genome shotgun (WGS) entry which is preliminary data.</text>
</comment>
<reference evidence="2" key="1">
    <citation type="submission" date="2022-10" db="EMBL/GenBank/DDBJ databases">
        <authorList>
            <person name="Chen Y."/>
            <person name="Dougan E. K."/>
            <person name="Chan C."/>
            <person name="Rhodes N."/>
            <person name="Thang M."/>
        </authorList>
    </citation>
    <scope>NUCLEOTIDE SEQUENCE</scope>
</reference>
<dbReference type="EMBL" id="CAMXCT010004869">
    <property type="protein sequence ID" value="CAI4010629.1"/>
    <property type="molecule type" value="Genomic_DNA"/>
</dbReference>
<dbReference type="Proteomes" id="UP001152797">
    <property type="component" value="Unassembled WGS sequence"/>
</dbReference>
<keyword evidence="4" id="KW-1185">Reference proteome</keyword>
<proteinExistence type="predicted"/>
<dbReference type="OrthoDB" id="447052at2759"/>
<protein>
    <submittedName>
        <fullName evidence="2">Uncharacterized protein</fullName>
    </submittedName>
</protein>
<feature type="compositionally biased region" description="Basic and acidic residues" evidence="1">
    <location>
        <begin position="813"/>
        <end position="838"/>
    </location>
</feature>
<dbReference type="EMBL" id="CAMXCT030004869">
    <property type="protein sequence ID" value="CAL4797941.1"/>
    <property type="molecule type" value="Genomic_DNA"/>
</dbReference>
<dbReference type="AlphaFoldDB" id="A0A9P1DHS4"/>
<feature type="compositionally biased region" description="Polar residues" evidence="1">
    <location>
        <begin position="904"/>
        <end position="918"/>
    </location>
</feature>
<name>A0A9P1DHS4_9DINO</name>
<gene>
    <name evidence="2" type="ORF">C1SCF055_LOCUS35881</name>
</gene>